<dbReference type="EMBL" id="JACXVP010000003">
    <property type="protein sequence ID" value="KAG5614223.1"/>
    <property type="molecule type" value="Genomic_DNA"/>
</dbReference>
<dbReference type="Proteomes" id="UP000824120">
    <property type="component" value="Chromosome 3"/>
</dbReference>
<protein>
    <submittedName>
        <fullName evidence="1">Uncharacterized protein</fullName>
    </submittedName>
</protein>
<evidence type="ECO:0000313" key="2">
    <source>
        <dbReference type="Proteomes" id="UP000824120"/>
    </source>
</evidence>
<evidence type="ECO:0000313" key="1">
    <source>
        <dbReference type="EMBL" id="KAG5614223.1"/>
    </source>
</evidence>
<name>A0A9J5ZQA5_SOLCO</name>
<accession>A0A9J5ZQA5</accession>
<reference evidence="1 2" key="1">
    <citation type="submission" date="2020-09" db="EMBL/GenBank/DDBJ databases">
        <title>De no assembly of potato wild relative species, Solanum commersonii.</title>
        <authorList>
            <person name="Cho K."/>
        </authorList>
    </citation>
    <scope>NUCLEOTIDE SEQUENCE [LARGE SCALE GENOMIC DNA]</scope>
    <source>
        <strain evidence="1">LZ3.2</strain>
        <tissue evidence="1">Leaf</tissue>
    </source>
</reference>
<dbReference type="PANTHER" id="PTHR46238">
    <property type="entry name" value="REVERSE TRANSCRIPTASE DOMAIN-CONTAINING PROTEIN"/>
    <property type="match status" value="1"/>
</dbReference>
<gene>
    <name evidence="1" type="ORF">H5410_014047</name>
</gene>
<dbReference type="PANTHER" id="PTHR46238:SF8">
    <property type="entry name" value="ENDONUCLEASE_EXONUCLEASE_PHOSPHATASE DOMAIN-CONTAINING PROTEIN"/>
    <property type="match status" value="1"/>
</dbReference>
<keyword evidence="2" id="KW-1185">Reference proteome</keyword>
<organism evidence="1 2">
    <name type="scientific">Solanum commersonii</name>
    <name type="common">Commerson's wild potato</name>
    <name type="synonym">Commerson's nightshade</name>
    <dbReference type="NCBI Taxonomy" id="4109"/>
    <lineage>
        <taxon>Eukaryota</taxon>
        <taxon>Viridiplantae</taxon>
        <taxon>Streptophyta</taxon>
        <taxon>Embryophyta</taxon>
        <taxon>Tracheophyta</taxon>
        <taxon>Spermatophyta</taxon>
        <taxon>Magnoliopsida</taxon>
        <taxon>eudicotyledons</taxon>
        <taxon>Gunneridae</taxon>
        <taxon>Pentapetalae</taxon>
        <taxon>asterids</taxon>
        <taxon>lamiids</taxon>
        <taxon>Solanales</taxon>
        <taxon>Solanaceae</taxon>
        <taxon>Solanoideae</taxon>
        <taxon>Solaneae</taxon>
        <taxon>Solanum</taxon>
    </lineage>
</organism>
<sequence>MEVAKLRMLRWMCGILGETRLGMKKSGTRRSVDALVRRRERLAMVGIKRGRDNLKKYWWEVIRQDKVHLGFTGNMTLDRRV</sequence>
<proteinExistence type="predicted"/>
<comment type="caution">
    <text evidence="1">The sequence shown here is derived from an EMBL/GenBank/DDBJ whole genome shotgun (WGS) entry which is preliminary data.</text>
</comment>
<dbReference type="AlphaFoldDB" id="A0A9J5ZQA5"/>